<dbReference type="InterPro" id="IPR004843">
    <property type="entry name" value="Calcineurin-like_PHP"/>
</dbReference>
<evidence type="ECO:0000313" key="5">
    <source>
        <dbReference type="EMBL" id="NGQ89335.1"/>
    </source>
</evidence>
<dbReference type="Gene3D" id="3.90.780.10">
    <property type="entry name" value="5'-Nucleotidase, C-terminal domain"/>
    <property type="match status" value="1"/>
</dbReference>
<dbReference type="InterPro" id="IPR006179">
    <property type="entry name" value="5_nucleotidase/apyrase"/>
</dbReference>
<dbReference type="Pfam" id="PF00149">
    <property type="entry name" value="Metallophos"/>
    <property type="match status" value="1"/>
</dbReference>
<dbReference type="InterPro" id="IPR036907">
    <property type="entry name" value="5'-Nucleotdase_C_sf"/>
</dbReference>
<dbReference type="InterPro" id="IPR029052">
    <property type="entry name" value="Metallo-depent_PP-like"/>
</dbReference>
<keyword evidence="2" id="KW-0378">Hydrolase</keyword>
<evidence type="ECO:0000259" key="3">
    <source>
        <dbReference type="Pfam" id="PF00149"/>
    </source>
</evidence>
<dbReference type="GO" id="GO:0009166">
    <property type="term" value="P:nucleotide catabolic process"/>
    <property type="evidence" value="ECO:0007669"/>
    <property type="project" value="InterPro"/>
</dbReference>
<dbReference type="Pfam" id="PF02872">
    <property type="entry name" value="5_nucleotid_C"/>
    <property type="match status" value="1"/>
</dbReference>
<dbReference type="GO" id="GO:0000166">
    <property type="term" value="F:nucleotide binding"/>
    <property type="evidence" value="ECO:0007669"/>
    <property type="project" value="UniProtKB-KW"/>
</dbReference>
<dbReference type="GO" id="GO:0030288">
    <property type="term" value="C:outer membrane-bounded periplasmic space"/>
    <property type="evidence" value="ECO:0007669"/>
    <property type="project" value="TreeGrafter"/>
</dbReference>
<dbReference type="SUPFAM" id="SSF55816">
    <property type="entry name" value="5'-nucleotidase (syn. UDP-sugar hydrolase), C-terminal domain"/>
    <property type="match status" value="1"/>
</dbReference>
<evidence type="ECO:0000256" key="2">
    <source>
        <dbReference type="RuleBase" id="RU362119"/>
    </source>
</evidence>
<gene>
    <name evidence="5" type="ORF">G5V65_00385</name>
</gene>
<keyword evidence="6" id="KW-1185">Reference proteome</keyword>
<dbReference type="GO" id="GO:0016787">
    <property type="term" value="F:hydrolase activity"/>
    <property type="evidence" value="ECO:0007669"/>
    <property type="project" value="UniProtKB-KW"/>
</dbReference>
<evidence type="ECO:0000313" key="6">
    <source>
        <dbReference type="Proteomes" id="UP000474758"/>
    </source>
</evidence>
<reference evidence="5 6" key="1">
    <citation type="submission" date="2020-02" db="EMBL/GenBank/DDBJ databases">
        <title>Rhodobacter translucens sp. nov., a novel bacterium isolated from activated sludge.</title>
        <authorList>
            <person name="Liu J."/>
        </authorList>
    </citation>
    <scope>NUCLEOTIDE SEQUENCE [LARGE SCALE GENOMIC DNA]</scope>
    <source>
        <strain evidence="5 6">HX-7-19</strain>
    </source>
</reference>
<comment type="similarity">
    <text evidence="2">Belongs to the 5'-nucleotidase family.</text>
</comment>
<dbReference type="Gene3D" id="3.60.21.10">
    <property type="match status" value="1"/>
</dbReference>
<keyword evidence="1" id="KW-0732">Signal</keyword>
<dbReference type="Proteomes" id="UP000474758">
    <property type="component" value="Unassembled WGS sequence"/>
</dbReference>
<dbReference type="NCBIfam" id="NF006938">
    <property type="entry name" value="PRK09420.1"/>
    <property type="match status" value="1"/>
</dbReference>
<feature type="domain" description="5'-Nucleotidase C-terminal" evidence="4">
    <location>
        <begin position="335"/>
        <end position="530"/>
    </location>
</feature>
<dbReference type="RefSeq" id="WP_165046445.1">
    <property type="nucleotide sequence ID" value="NZ_JAALFE010000001.1"/>
</dbReference>
<accession>A0A6M1TZS6</accession>
<dbReference type="PRINTS" id="PR01607">
    <property type="entry name" value="APYRASEFAMLY"/>
</dbReference>
<dbReference type="PANTHER" id="PTHR11575">
    <property type="entry name" value="5'-NUCLEOTIDASE-RELATED"/>
    <property type="match status" value="1"/>
</dbReference>
<proteinExistence type="inferred from homology"/>
<dbReference type="InterPro" id="IPR008334">
    <property type="entry name" value="5'-Nucleotdase_C"/>
</dbReference>
<dbReference type="SUPFAM" id="SSF56300">
    <property type="entry name" value="Metallo-dependent phosphatases"/>
    <property type="match status" value="1"/>
</dbReference>
<sequence length="611" mass="65160">MTNVPAFEAVLRLLATTDLHAHAFGWDYHADRHQEGLGLSDLAHLIDDARSECPNTLLLDNGDFLQGSPLGDWAAEQGTDQPHPMISAMNALGYDAATLGNHEFSHGLPLLRRAIAEASFPMISANIRSLDDVPLVNRSILIERSMAASDGARRPIRIGITGIAPPQTIQWEAGSINGNLSAEDAVLAAAQEVRTLRNAGADVVILLAHTGIGPSGPETGAEGGTENVGLPLAALSGADAMVLGHTHMVFPDPQDARQDSGQALLNGTPAVMPGYFGSHLGQIDMALRHDGRAWSLSGARAELLPAQARAAIHPGLQTVCGEAHQAARGWLGTQIGQTSVPLCSYFARVAPTDILRLVAAAQAHHLRERLSQTAFADLPLLSAAAPFRVGGRGGPDYFTEIGPGPLELRHANDIYPFPNTVVGLLISGAELEDWLERAVIQFATLRPGDRDIPLINPDHPGFDFDLIDGLSFAIDLSQPPRFDAMGRLAAPGAHRIRDLSHGGRALHPEDRFILATNSYRAAGSGGFPACRRDRIVLDDKTPTRAALVRYLSEGPPFTPGTGFDWHLRPLGATALFETSARAITCTDHIATLGPEALPGAQPGFMRFRLRL</sequence>
<protein>
    <submittedName>
        <fullName evidence="5">Bifunctional 2',3'-cyclic-nucleotide 2'-phosphodiesterase/3'-nucleotidase</fullName>
    </submittedName>
</protein>
<keyword evidence="2" id="KW-0547">Nucleotide-binding</keyword>
<evidence type="ECO:0000259" key="4">
    <source>
        <dbReference type="Pfam" id="PF02872"/>
    </source>
</evidence>
<dbReference type="EMBL" id="JAALFE010000001">
    <property type="protein sequence ID" value="NGQ89335.1"/>
    <property type="molecule type" value="Genomic_DNA"/>
</dbReference>
<organism evidence="5 6">
    <name type="scientific">Paragemmobacter kunshanensis</name>
    <dbReference type="NCBI Taxonomy" id="2583234"/>
    <lineage>
        <taxon>Bacteria</taxon>
        <taxon>Pseudomonadati</taxon>
        <taxon>Pseudomonadota</taxon>
        <taxon>Alphaproteobacteria</taxon>
        <taxon>Rhodobacterales</taxon>
        <taxon>Paracoccaceae</taxon>
        <taxon>Paragemmobacter</taxon>
    </lineage>
</organism>
<name>A0A6M1TZS6_9RHOB</name>
<dbReference type="AlphaFoldDB" id="A0A6M1TZS6"/>
<evidence type="ECO:0000256" key="1">
    <source>
        <dbReference type="ARBA" id="ARBA00022729"/>
    </source>
</evidence>
<feature type="domain" description="Calcineurin-like phosphoesterase" evidence="3">
    <location>
        <begin position="11"/>
        <end position="247"/>
    </location>
</feature>
<comment type="caution">
    <text evidence="5">The sequence shown here is derived from an EMBL/GenBank/DDBJ whole genome shotgun (WGS) entry which is preliminary data.</text>
</comment>
<dbReference type="PANTHER" id="PTHR11575:SF6">
    <property type="entry name" value="2',3'-CYCLIC-NUCLEOTIDE 2'-PHOSPHODIESTERASE_3'-NUCLEOTIDASE"/>
    <property type="match status" value="1"/>
</dbReference>